<comment type="caution">
    <text evidence="7">The sequence shown here is derived from an EMBL/GenBank/DDBJ whole genome shotgun (WGS) entry which is preliminary data.</text>
</comment>
<dbReference type="GO" id="GO:0005886">
    <property type="term" value="C:plasma membrane"/>
    <property type="evidence" value="ECO:0007669"/>
    <property type="project" value="UniProtKB-SubCell"/>
</dbReference>
<evidence type="ECO:0000256" key="5">
    <source>
        <dbReference type="ARBA" id="ARBA00023136"/>
    </source>
</evidence>
<dbReference type="AlphaFoldDB" id="A0A429XAP8"/>
<sequence length="296" mass="34039">MAVHERGRRINVNWNIFSGFTWYEMWSPITFMVVALASVIYAKKIMHSSNYKVTKKQMAYYYTAAVLFYIVKGSPLKIAADYFSFSAHVIEVMTVLFIVLPLFILSMPPQWIRQYFWNHRLKFTIKLLGHPWMAALLFNGALTVYFAPPLFNVIQQSVILSIISQIFLIFTGFLMWWTIIMPLPEISKFSYFTRVAYIFLNSVLLMPIGIFLLIGITEAHYTLYTAVAGELFPSLSAVYDQQLGGGILKVIQLTSYGIALFCLIGNWSKKEDEREGQIDDENIRVVQGVVIHLPKK</sequence>
<keyword evidence="2" id="KW-1003">Cell membrane</keyword>
<feature type="transmembrane region" description="Helical" evidence="6">
    <location>
        <begin position="58"/>
        <end position="76"/>
    </location>
</feature>
<feature type="transmembrane region" description="Helical" evidence="6">
    <location>
        <begin position="195"/>
        <end position="216"/>
    </location>
</feature>
<dbReference type="InterPro" id="IPR019108">
    <property type="entry name" value="Caa3_assmbl_CtaG-rel"/>
</dbReference>
<evidence type="ECO:0000256" key="2">
    <source>
        <dbReference type="ARBA" id="ARBA00022475"/>
    </source>
</evidence>
<keyword evidence="5 6" id="KW-0472">Membrane</keyword>
<evidence type="ECO:0000313" key="7">
    <source>
        <dbReference type="EMBL" id="RST60507.1"/>
    </source>
</evidence>
<keyword evidence="3 6" id="KW-0812">Transmembrane</keyword>
<reference evidence="7 8" key="1">
    <citation type="submission" date="2018-12" db="EMBL/GenBank/DDBJ databases">
        <authorList>
            <person name="Sun L."/>
            <person name="Chen Z."/>
        </authorList>
    </citation>
    <scope>NUCLEOTIDE SEQUENCE [LARGE SCALE GENOMIC DNA]</scope>
    <source>
        <strain evidence="7 8">LMG 29736</strain>
    </source>
</reference>
<feature type="transmembrane region" description="Helical" evidence="6">
    <location>
        <begin position="82"/>
        <end position="106"/>
    </location>
</feature>
<evidence type="ECO:0000256" key="4">
    <source>
        <dbReference type="ARBA" id="ARBA00022989"/>
    </source>
</evidence>
<proteinExistence type="predicted"/>
<evidence type="ECO:0008006" key="9">
    <source>
        <dbReference type="Google" id="ProtNLM"/>
    </source>
</evidence>
<evidence type="ECO:0000256" key="1">
    <source>
        <dbReference type="ARBA" id="ARBA00004651"/>
    </source>
</evidence>
<feature type="transmembrane region" description="Helical" evidence="6">
    <location>
        <begin position="127"/>
        <end position="147"/>
    </location>
</feature>
<dbReference type="Pfam" id="PF09678">
    <property type="entry name" value="Caa3_CtaG"/>
    <property type="match status" value="1"/>
</dbReference>
<comment type="subcellular location">
    <subcellularLocation>
        <location evidence="1">Cell membrane</location>
        <topology evidence="1">Multi-pass membrane protein</topology>
    </subcellularLocation>
</comment>
<feature type="transmembrane region" description="Helical" evidence="6">
    <location>
        <begin position="159"/>
        <end position="183"/>
    </location>
</feature>
<feature type="transmembrane region" description="Helical" evidence="6">
    <location>
        <begin position="25"/>
        <end position="46"/>
    </location>
</feature>
<evidence type="ECO:0000256" key="3">
    <source>
        <dbReference type="ARBA" id="ARBA00022692"/>
    </source>
</evidence>
<dbReference type="OrthoDB" id="2936396at2"/>
<name>A0A429XAP8_SIMTE</name>
<protein>
    <recommendedName>
        <fullName evidence="9">Cytochrome c oxidase assembly factor CtaG</fullName>
    </recommendedName>
</protein>
<evidence type="ECO:0000313" key="8">
    <source>
        <dbReference type="Proteomes" id="UP000287296"/>
    </source>
</evidence>
<accession>A0A429XAP8</accession>
<organism evidence="7 8">
    <name type="scientific">Siminovitchia terrae</name>
    <name type="common">Bacillus terrae</name>
    <dbReference type="NCBI Taxonomy" id="1914933"/>
    <lineage>
        <taxon>Bacteria</taxon>
        <taxon>Bacillati</taxon>
        <taxon>Bacillota</taxon>
        <taxon>Bacilli</taxon>
        <taxon>Bacillales</taxon>
        <taxon>Bacillaceae</taxon>
        <taxon>Siminovitchia</taxon>
    </lineage>
</organism>
<keyword evidence="4 6" id="KW-1133">Transmembrane helix</keyword>
<gene>
    <name evidence="7" type="ORF">D5F11_006640</name>
</gene>
<dbReference type="Proteomes" id="UP000287296">
    <property type="component" value="Unassembled WGS sequence"/>
</dbReference>
<evidence type="ECO:0000256" key="6">
    <source>
        <dbReference type="SAM" id="Phobius"/>
    </source>
</evidence>
<dbReference type="EMBL" id="QYTW02000004">
    <property type="protein sequence ID" value="RST60507.1"/>
    <property type="molecule type" value="Genomic_DNA"/>
</dbReference>